<dbReference type="EMBL" id="HE793032">
    <property type="protein sequence ID" value="CCG57824.1"/>
    <property type="molecule type" value="Genomic_DNA"/>
</dbReference>
<accession>K0JLA4</accession>
<keyword evidence="2" id="KW-0472">Membrane</keyword>
<dbReference type="RefSeq" id="WP_014933903.1">
    <property type="nucleotide sequence ID" value="NC_018604.1"/>
</dbReference>
<evidence type="ECO:0000256" key="2">
    <source>
        <dbReference type="SAM" id="Phobius"/>
    </source>
</evidence>
<feature type="transmembrane region" description="Helical" evidence="2">
    <location>
        <begin position="278"/>
        <end position="296"/>
    </location>
</feature>
<dbReference type="Proteomes" id="UP000003759">
    <property type="component" value="Chromosome"/>
</dbReference>
<dbReference type="KEGG" id="bpw:WESB_2362"/>
<name>K0JLA4_BRAPL</name>
<keyword evidence="2" id="KW-0812">Transmembrane</keyword>
<dbReference type="OrthoDB" id="10019246at2"/>
<keyword evidence="1" id="KW-0175">Coiled coil</keyword>
<evidence type="ECO:0000256" key="1">
    <source>
        <dbReference type="SAM" id="Coils"/>
    </source>
</evidence>
<keyword evidence="2" id="KW-1133">Transmembrane helix</keyword>
<reference evidence="3 4" key="1">
    <citation type="journal article" date="2012" name="BMC Genomics">
        <title>Comparative genomics of Brachyspira pilosicoli strains: genome rearrangements, reductions and correlation of genetic compliment with phenotypic diversity.</title>
        <authorList>
            <person name="Mappley L.J."/>
            <person name="Black M.L."/>
            <person name="Abuoun M."/>
            <person name="Darby A.C."/>
            <person name="Woodward M.J."/>
            <person name="Parkhill J."/>
            <person name="Turner A.K."/>
            <person name="Bellgard M.I."/>
            <person name="La T."/>
            <person name="Phillips N.D."/>
            <person name="La Ragione R.M."/>
            <person name="Hampson D.J."/>
        </authorList>
    </citation>
    <scope>NUCLEOTIDE SEQUENCE [LARGE SCALE GENOMIC DNA]</scope>
    <source>
        <strain evidence="3">WesB</strain>
    </source>
</reference>
<feature type="coiled-coil region" evidence="1">
    <location>
        <begin position="177"/>
        <end position="210"/>
    </location>
</feature>
<sequence length="390" mass="45466">MEFKLPASSYEQLIKIISVYAISNKYLTTAEVSDKINAYKGNIDKNIPFLTIIGILEKDPENKNKYKITNIGNSLYRAIDGNLDDFVSEHWRTIIIKNDFLNELSKDLEINKRYYRQRLIDYIIYKADAKVHGFSKAGASAIIDIIIKSNIAIEKDGNIIVFNPEFSKAKILQDKVNAEKEAIMENYNQNNNNEEELKEKIEYIDNLVDEVTSESTDVTNTKLSQKYNDRIKDLKKTYSIYNKIFIGMIIFDIIAVIVLFIINVFLFKETNGNNYIAYNVRISILSISILGLLFWATKYFNRRVHETVFLLEEYEHKFLVINSFISYSRELERLRNEKNTFLEDYISKVSTTINKSPAQNLNKRKGDNTPLEEVIELLKNFYSFSKNNKE</sequence>
<evidence type="ECO:0000313" key="3">
    <source>
        <dbReference type="EMBL" id="CCG57824.1"/>
    </source>
</evidence>
<gene>
    <name evidence="3" type="ORF">WESB_2362</name>
</gene>
<organism evidence="3 4">
    <name type="scientific">Brachyspira pilosicoli WesB</name>
    <dbReference type="NCBI Taxonomy" id="1161918"/>
    <lineage>
        <taxon>Bacteria</taxon>
        <taxon>Pseudomonadati</taxon>
        <taxon>Spirochaetota</taxon>
        <taxon>Spirochaetia</taxon>
        <taxon>Brachyspirales</taxon>
        <taxon>Brachyspiraceae</taxon>
        <taxon>Brachyspira</taxon>
    </lineage>
</organism>
<feature type="transmembrane region" description="Helical" evidence="2">
    <location>
        <begin position="244"/>
        <end position="266"/>
    </location>
</feature>
<proteinExistence type="predicted"/>
<dbReference type="HOGENOM" id="CLU_059504_0_0_12"/>
<dbReference type="PATRIC" id="fig|1161918.5.peg.1876"/>
<protein>
    <submittedName>
        <fullName evidence="3">Uncharacterized protein</fullName>
    </submittedName>
</protein>
<dbReference type="AlphaFoldDB" id="K0JLA4"/>
<evidence type="ECO:0000313" key="4">
    <source>
        <dbReference type="Proteomes" id="UP000003759"/>
    </source>
</evidence>